<feature type="binding site" evidence="14">
    <location>
        <position position="150"/>
    </location>
    <ligand>
        <name>L-threonine</name>
        <dbReference type="ChEBI" id="CHEBI:57926"/>
    </ligand>
</feature>
<dbReference type="PANTHER" id="PTHR17490:SF16">
    <property type="entry name" value="THREONYLCARBAMOYL-AMP SYNTHASE"/>
    <property type="match status" value="1"/>
</dbReference>
<dbReference type="Proteomes" id="UP000006622">
    <property type="component" value="Chromosome"/>
</dbReference>
<keyword evidence="10 13" id="KW-0067">ATP-binding</keyword>
<dbReference type="EC" id="2.7.7.87" evidence="3 13"/>
<keyword evidence="9 13" id="KW-0547">Nucleotide-binding</keyword>
<accession>F7XLW7</accession>
<dbReference type="InterPro" id="IPR006070">
    <property type="entry name" value="Sua5-like_dom"/>
</dbReference>
<evidence type="ECO:0000256" key="10">
    <source>
        <dbReference type="ARBA" id="ARBA00022840"/>
    </source>
</evidence>
<feature type="binding site" evidence="14">
    <location>
        <position position="76"/>
    </location>
    <ligand>
        <name>L-threonine</name>
        <dbReference type="ChEBI" id="CHEBI:57926"/>
    </ligand>
</feature>
<dbReference type="InterPro" id="IPR005145">
    <property type="entry name" value="Sua5_C"/>
</dbReference>
<protein>
    <recommendedName>
        <fullName evidence="4 13">Threonylcarbamoyl-AMP synthase</fullName>
        <shortName evidence="13">TC-AMP synthase</shortName>
        <ecNumber evidence="3 13">2.7.7.87</ecNumber>
    </recommendedName>
    <alternativeName>
        <fullName evidence="11 13">L-threonylcarbamoyladenylate synthase</fullName>
    </alternativeName>
</protein>
<dbReference type="GO" id="GO:0061710">
    <property type="term" value="F:L-threonylcarbamoyladenylate synthase"/>
    <property type="evidence" value="ECO:0007669"/>
    <property type="project" value="UniProtKB-EC"/>
</dbReference>
<dbReference type="KEGG" id="mzh:Mzhil_1038"/>
<evidence type="ECO:0000256" key="13">
    <source>
        <dbReference type="PIRNR" id="PIRNR004930"/>
    </source>
</evidence>
<reference evidence="16" key="1">
    <citation type="submission" date="2010-07" db="EMBL/GenBank/DDBJ databases">
        <title>The complete genome of Methanosalsum zhilinae DSM 4017.</title>
        <authorList>
            <consortium name="US DOE Joint Genome Institute (JGI-PGF)"/>
            <person name="Lucas S."/>
            <person name="Copeland A."/>
            <person name="Lapidus A."/>
            <person name="Glavina del Rio T."/>
            <person name="Dalin E."/>
            <person name="Tice H."/>
            <person name="Bruce D."/>
            <person name="Goodwin L."/>
            <person name="Pitluck S."/>
            <person name="Kyrpides N."/>
            <person name="Mavromatis K."/>
            <person name="Ovchinnikova G."/>
            <person name="Daligault H."/>
            <person name="Detter J.C."/>
            <person name="Han C."/>
            <person name="Tapia R."/>
            <person name="Larimer F."/>
            <person name="Land M."/>
            <person name="Hauser L."/>
            <person name="Markowitz V."/>
            <person name="Cheng J.-F."/>
            <person name="Hugenholtz P."/>
            <person name="Woyke T."/>
            <person name="Wu D."/>
            <person name="Spring S."/>
            <person name="Schueler E."/>
            <person name="Brambilla E."/>
            <person name="Klenk H.-P."/>
            <person name="Eisen J.A."/>
        </authorList>
    </citation>
    <scope>NUCLEOTIDE SEQUENCE</scope>
    <source>
        <strain evidence="16">DSM 4017</strain>
    </source>
</reference>
<dbReference type="HOGENOM" id="CLU_031397_0_0_2"/>
<evidence type="ECO:0000256" key="1">
    <source>
        <dbReference type="ARBA" id="ARBA00004496"/>
    </source>
</evidence>
<dbReference type="InterPro" id="IPR050156">
    <property type="entry name" value="TC-AMP_synthase_SUA5"/>
</dbReference>
<feature type="binding site" evidence="14">
    <location>
        <position position="152"/>
    </location>
    <ligand>
        <name>ATP</name>
        <dbReference type="ChEBI" id="CHEBI:30616"/>
    </ligand>
</feature>
<keyword evidence="5 13" id="KW-0963">Cytoplasm</keyword>
<dbReference type="NCBIfam" id="TIGR00057">
    <property type="entry name" value="L-threonylcarbamoyladenylate synthase"/>
    <property type="match status" value="1"/>
</dbReference>
<proteinExistence type="inferred from homology"/>
<feature type="binding site" evidence="14">
    <location>
        <position position="67"/>
    </location>
    <ligand>
        <name>ATP</name>
        <dbReference type="ChEBI" id="CHEBI:30616"/>
    </ligand>
</feature>
<dbReference type="PROSITE" id="PS51163">
    <property type="entry name" value="YRDC"/>
    <property type="match status" value="1"/>
</dbReference>
<feature type="binding site" evidence="14">
    <location>
        <position position="245"/>
    </location>
    <ligand>
        <name>ATP</name>
        <dbReference type="ChEBI" id="CHEBI:30616"/>
    </ligand>
</feature>
<feature type="domain" description="YrdC-like" evidence="15">
    <location>
        <begin position="22"/>
        <end position="208"/>
    </location>
</feature>
<name>F7XLW7_METZD</name>
<keyword evidence="8 13" id="KW-0548">Nucleotidyltransferase</keyword>
<evidence type="ECO:0000256" key="8">
    <source>
        <dbReference type="ARBA" id="ARBA00022695"/>
    </source>
</evidence>
<feature type="binding site" evidence="14">
    <location>
        <position position="204"/>
    </location>
    <ligand>
        <name>ATP</name>
        <dbReference type="ChEBI" id="CHEBI:30616"/>
    </ligand>
</feature>
<comment type="subcellular location">
    <subcellularLocation>
        <location evidence="1 13">Cytoplasm</location>
    </subcellularLocation>
</comment>
<evidence type="ECO:0000256" key="7">
    <source>
        <dbReference type="ARBA" id="ARBA00022694"/>
    </source>
</evidence>
<evidence type="ECO:0000256" key="14">
    <source>
        <dbReference type="PIRSR" id="PIRSR004930-1"/>
    </source>
</evidence>
<feature type="binding site" evidence="14">
    <location>
        <position position="71"/>
    </location>
    <ligand>
        <name>ATP</name>
        <dbReference type="ChEBI" id="CHEBI:30616"/>
    </ligand>
</feature>
<feature type="binding site" evidence="14">
    <location>
        <position position="160"/>
    </location>
    <ligand>
        <name>ATP</name>
        <dbReference type="ChEBI" id="CHEBI:30616"/>
    </ligand>
</feature>
<dbReference type="InterPro" id="IPR010923">
    <property type="entry name" value="T(6)A37_SUA5"/>
</dbReference>
<dbReference type="FunFam" id="3.90.870.10:FF:000009">
    <property type="entry name" value="Threonylcarbamoyl-AMP synthase, putative"/>
    <property type="match status" value="1"/>
</dbReference>
<dbReference type="GO" id="GO:0008033">
    <property type="term" value="P:tRNA processing"/>
    <property type="evidence" value="ECO:0007669"/>
    <property type="project" value="UniProtKB-KW"/>
</dbReference>
<evidence type="ECO:0000313" key="16">
    <source>
        <dbReference type="EMBL" id="AEH60895.1"/>
    </source>
</evidence>
<dbReference type="STRING" id="679901.Mzhil_1038"/>
<keyword evidence="17" id="KW-1185">Reference proteome</keyword>
<dbReference type="GO" id="GO:0005737">
    <property type="term" value="C:cytoplasm"/>
    <property type="evidence" value="ECO:0007669"/>
    <property type="project" value="UniProtKB-SubCell"/>
</dbReference>
<dbReference type="InterPro" id="IPR038385">
    <property type="entry name" value="Sua5/YwlC_C"/>
</dbReference>
<dbReference type="InterPro" id="IPR017945">
    <property type="entry name" value="DHBP_synth_RibB-like_a/b_dom"/>
</dbReference>
<dbReference type="GO" id="GO:0003725">
    <property type="term" value="F:double-stranded RNA binding"/>
    <property type="evidence" value="ECO:0007669"/>
    <property type="project" value="UniProtKB-UniRule"/>
</dbReference>
<evidence type="ECO:0000256" key="2">
    <source>
        <dbReference type="ARBA" id="ARBA00007663"/>
    </source>
</evidence>
<dbReference type="PANTHER" id="PTHR17490">
    <property type="entry name" value="SUA5"/>
    <property type="match status" value="1"/>
</dbReference>
<dbReference type="GO" id="GO:0006450">
    <property type="term" value="P:regulation of translational fidelity"/>
    <property type="evidence" value="ECO:0007669"/>
    <property type="project" value="TreeGrafter"/>
</dbReference>
<dbReference type="RefSeq" id="WP_013898333.1">
    <property type="nucleotide sequence ID" value="NC_015676.1"/>
</dbReference>
<keyword evidence="6 13" id="KW-0808">Transferase</keyword>
<evidence type="ECO:0000256" key="3">
    <source>
        <dbReference type="ARBA" id="ARBA00012584"/>
    </source>
</evidence>
<dbReference type="Pfam" id="PF03481">
    <property type="entry name" value="Sua5_C"/>
    <property type="match status" value="1"/>
</dbReference>
<evidence type="ECO:0000256" key="11">
    <source>
        <dbReference type="ARBA" id="ARBA00029774"/>
    </source>
</evidence>
<comment type="function">
    <text evidence="13">Required for the formation of a threonylcarbamoyl group on adenosine at position 37 (t(6)A37) in tRNAs that read codons beginning with adenine.</text>
</comment>
<evidence type="ECO:0000256" key="9">
    <source>
        <dbReference type="ARBA" id="ARBA00022741"/>
    </source>
</evidence>
<comment type="similarity">
    <text evidence="2 13">Belongs to the SUA5 family.</text>
</comment>
<dbReference type="AlphaFoldDB" id="F7XLW7"/>
<feature type="binding site" evidence="14">
    <location>
        <position position="130"/>
    </location>
    <ligand>
        <name>L-threonine</name>
        <dbReference type="ChEBI" id="CHEBI:57926"/>
    </ligand>
</feature>
<evidence type="ECO:0000259" key="15">
    <source>
        <dbReference type="PROSITE" id="PS51163"/>
    </source>
</evidence>
<feature type="binding site" evidence="14">
    <location>
        <position position="44"/>
    </location>
    <ligand>
        <name>L-threonine</name>
        <dbReference type="ChEBI" id="CHEBI:57926"/>
    </ligand>
</feature>
<dbReference type="PIRSF" id="PIRSF004930">
    <property type="entry name" value="Tln_factor_SUA5"/>
    <property type="match status" value="1"/>
</dbReference>
<comment type="catalytic activity">
    <reaction evidence="12 13">
        <text>L-threonine + hydrogencarbonate + ATP = L-threonylcarbamoyladenylate + diphosphate + H2O</text>
        <dbReference type="Rhea" id="RHEA:36407"/>
        <dbReference type="ChEBI" id="CHEBI:15377"/>
        <dbReference type="ChEBI" id="CHEBI:17544"/>
        <dbReference type="ChEBI" id="CHEBI:30616"/>
        <dbReference type="ChEBI" id="CHEBI:33019"/>
        <dbReference type="ChEBI" id="CHEBI:57926"/>
        <dbReference type="ChEBI" id="CHEBI:73682"/>
        <dbReference type="EC" id="2.7.7.87"/>
    </reaction>
</comment>
<evidence type="ECO:0000256" key="5">
    <source>
        <dbReference type="ARBA" id="ARBA00022490"/>
    </source>
</evidence>
<dbReference type="Gene3D" id="3.90.870.10">
    <property type="entry name" value="DHBP synthase"/>
    <property type="match status" value="1"/>
</dbReference>
<feature type="binding site" evidence="14">
    <location>
        <position position="190"/>
    </location>
    <ligand>
        <name>L-threonine</name>
        <dbReference type="ChEBI" id="CHEBI:57926"/>
    </ligand>
</feature>
<dbReference type="GeneID" id="10822663"/>
<evidence type="ECO:0000256" key="12">
    <source>
        <dbReference type="ARBA" id="ARBA00048366"/>
    </source>
</evidence>
<evidence type="ECO:0000256" key="6">
    <source>
        <dbReference type="ARBA" id="ARBA00022679"/>
    </source>
</evidence>
<dbReference type="Pfam" id="PF01300">
    <property type="entry name" value="Sua5_yciO_yrdC"/>
    <property type="match status" value="1"/>
</dbReference>
<dbReference type="GO" id="GO:0005524">
    <property type="term" value="F:ATP binding"/>
    <property type="evidence" value="ECO:0007669"/>
    <property type="project" value="UniProtKB-UniRule"/>
</dbReference>
<dbReference type="SUPFAM" id="SSF55821">
    <property type="entry name" value="YrdC/RibB"/>
    <property type="match status" value="1"/>
</dbReference>
<evidence type="ECO:0000256" key="4">
    <source>
        <dbReference type="ARBA" id="ARBA00015492"/>
    </source>
</evidence>
<evidence type="ECO:0000313" key="17">
    <source>
        <dbReference type="Proteomes" id="UP000006622"/>
    </source>
</evidence>
<dbReference type="GO" id="GO:0000049">
    <property type="term" value="F:tRNA binding"/>
    <property type="evidence" value="ECO:0007669"/>
    <property type="project" value="TreeGrafter"/>
</dbReference>
<gene>
    <name evidence="16" type="ordered locus">Mzhil_1038</name>
</gene>
<feature type="binding site" evidence="14">
    <location>
        <position position="126"/>
    </location>
    <ligand>
        <name>ATP</name>
        <dbReference type="ChEBI" id="CHEBI:30616"/>
    </ligand>
</feature>
<dbReference type="EMBL" id="CP002101">
    <property type="protein sequence ID" value="AEH60895.1"/>
    <property type="molecule type" value="Genomic_DNA"/>
</dbReference>
<organism evidence="16 17">
    <name type="scientific">Methanosalsum zhilinae (strain DSM 4017 / NBRC 107636 / OCM 62 / WeN5)</name>
    <name type="common">Methanohalophilus zhilinae</name>
    <dbReference type="NCBI Taxonomy" id="679901"/>
    <lineage>
        <taxon>Archaea</taxon>
        <taxon>Methanobacteriati</taxon>
        <taxon>Methanobacteriota</taxon>
        <taxon>Stenosarchaea group</taxon>
        <taxon>Methanomicrobia</taxon>
        <taxon>Methanosarcinales</taxon>
        <taxon>Methanosarcinaceae</taxon>
        <taxon>Methanosalsum</taxon>
    </lineage>
</organism>
<dbReference type="Gene3D" id="3.40.50.11030">
    <property type="entry name" value="Threonylcarbamoyl-AMP synthase, C-terminal domain"/>
    <property type="match status" value="1"/>
</dbReference>
<keyword evidence="7 13" id="KW-0819">tRNA processing</keyword>
<sequence length="362" mass="39909">MIKEMIHKKHTRIFNVNNNQFEQTIEAASQIIKDAGTVAFPTETVYGLGANALDPVAVNKIFRAKGRPADNPLIVHIATKKQLFEIAKNIPTEALDLIDTFWPGPLTIILNRRRCVPNITTGGLDTVAVRMPSNRIAIELIKRANTPIAAPSANISGRPSPTNAQHVIADMEGKIDAIIDGGSVEIGIESTVLDLTSIKPTILRPGEIGIADLKEHMKDIVIGYTDNQTDRADKVKSPGMKYTHYSPKAKLILIESKSNDRSISQEIEKLYSEMNDCGIKIGLLLTEENAKFILDGKMPEYIFSLGKKNEPEQAARNLFMGLRHLDNHDVDIIIVDGQIKNEGIGIAVMNRMKKAANEHILV</sequence>